<evidence type="ECO:0000256" key="2">
    <source>
        <dbReference type="ARBA" id="ARBA00022729"/>
    </source>
</evidence>
<accession>A0A9X1NJR3</accession>
<dbReference type="InterPro" id="IPR051601">
    <property type="entry name" value="Serine_prot/Carboxylest_S33"/>
</dbReference>
<dbReference type="SUPFAM" id="SSF53474">
    <property type="entry name" value="alpha/beta-Hydrolases"/>
    <property type="match status" value="1"/>
</dbReference>
<evidence type="ECO:0000256" key="4">
    <source>
        <dbReference type="SAM" id="SignalP"/>
    </source>
</evidence>
<comment type="caution">
    <text evidence="7">The sequence shown here is derived from an EMBL/GenBank/DDBJ whole genome shotgun (WGS) entry which is preliminary data.</text>
</comment>
<keyword evidence="2 4" id="KW-0732">Signal</keyword>
<dbReference type="PROSITE" id="PS51257">
    <property type="entry name" value="PROKAR_LIPOPROTEIN"/>
    <property type="match status" value="1"/>
</dbReference>
<dbReference type="Proteomes" id="UP001138997">
    <property type="component" value="Unassembled WGS sequence"/>
</dbReference>
<dbReference type="InterPro" id="IPR013595">
    <property type="entry name" value="Pept_S33_TAP-like_C"/>
</dbReference>
<feature type="domain" description="AB hydrolase-1" evidence="5">
    <location>
        <begin position="110"/>
        <end position="406"/>
    </location>
</feature>
<evidence type="ECO:0000259" key="5">
    <source>
        <dbReference type="Pfam" id="PF00561"/>
    </source>
</evidence>
<feature type="signal peptide" evidence="4">
    <location>
        <begin position="1"/>
        <end position="33"/>
    </location>
</feature>
<protein>
    <submittedName>
        <fullName evidence="7">Alpha/beta hydrolase</fullName>
    </submittedName>
</protein>
<dbReference type="InterPro" id="IPR029058">
    <property type="entry name" value="AB_hydrolase_fold"/>
</dbReference>
<dbReference type="RefSeq" id="WP_231447643.1">
    <property type="nucleotide sequence ID" value="NZ_JAJOMB010000018.1"/>
</dbReference>
<dbReference type="Pfam" id="PF00561">
    <property type="entry name" value="Abhydrolase_1"/>
    <property type="match status" value="1"/>
</dbReference>
<feature type="chain" id="PRO_5040986641" evidence="4">
    <location>
        <begin position="34"/>
        <end position="518"/>
    </location>
</feature>
<comment type="similarity">
    <text evidence="1">Belongs to the peptidase S33 family.</text>
</comment>
<sequence>MPRDPDHRKGVRKLNRWALPLAAALLLGACTSADDEAPARSLDDYYGQKISFGNCEEFATTASDAGYLTAAEAECGWLEVPLDYSEPEGATGRIAVSRVPARGEKPIGSMVLNPGGPGARGVSFAALLSQAWAQSPVTENFDLVGFDPRGTGATTPAVDCFTDAERDSDALPGAILGLGTADPVTLADRCAASVGGKDVLGHIGTRDTARDMDVLRAVLGDEKLTYTGASYGTRLGPVYAEMFPDRVRAMVLDGAVDPRQPSTQAYRTQQLAGFQRAFDKLATACAEQDSCPLGTDPAQATAQFNDLVQPLAQNPVPASGGRSLGFVAAVDSMVSTLYDKAQWPQAIAGLTQLRKGKGDVLLELRDNLHGRQEDGSYVDFLEATYAISCADDEHFTPEENSAALQAYSDAAPFMAPPSPIAAAVPDDCAGWPEHDPVGHPYAVGIEGLPNTLTVSVTGDAASPHEYGISLAETLGGDLLTVHGDLHVATIAGNECVDDAVATYLVDLKGPGPGAECWL</sequence>
<dbReference type="AlphaFoldDB" id="A0A9X1NJR3"/>
<evidence type="ECO:0000313" key="7">
    <source>
        <dbReference type="EMBL" id="MCD5314839.1"/>
    </source>
</evidence>
<dbReference type="PANTHER" id="PTHR43248:SF29">
    <property type="entry name" value="TRIPEPTIDYL AMINOPEPTIDASE"/>
    <property type="match status" value="1"/>
</dbReference>
<dbReference type="PANTHER" id="PTHR43248">
    <property type="entry name" value="2-SUCCINYL-6-HYDROXY-2,4-CYCLOHEXADIENE-1-CARBOXYLATE SYNTHASE"/>
    <property type="match status" value="1"/>
</dbReference>
<reference evidence="7" key="1">
    <citation type="submission" date="2021-11" db="EMBL/GenBank/DDBJ databases">
        <title>Streptomyces corallinus and Kineosporia corallina sp. nov., two new coral-derived marine actinobacteria.</title>
        <authorList>
            <person name="Buangrab K."/>
            <person name="Sutthacheep M."/>
            <person name="Yeemin T."/>
            <person name="Harunari E."/>
            <person name="Igarashi Y."/>
            <person name="Sripreechasak P."/>
            <person name="Kanchanasin P."/>
            <person name="Tanasupawat S."/>
            <person name="Phongsopitanun W."/>
        </authorList>
    </citation>
    <scope>NUCLEOTIDE SEQUENCE</scope>
    <source>
        <strain evidence="7">JCM 31032</strain>
    </source>
</reference>
<gene>
    <name evidence="7" type="ORF">LR394_28450</name>
</gene>
<dbReference type="EMBL" id="JAJOMB010000018">
    <property type="protein sequence ID" value="MCD5314839.1"/>
    <property type="molecule type" value="Genomic_DNA"/>
</dbReference>
<dbReference type="Pfam" id="PF08386">
    <property type="entry name" value="Abhydrolase_4"/>
    <property type="match status" value="1"/>
</dbReference>
<evidence type="ECO:0000259" key="6">
    <source>
        <dbReference type="Pfam" id="PF08386"/>
    </source>
</evidence>
<evidence type="ECO:0000256" key="3">
    <source>
        <dbReference type="ARBA" id="ARBA00022801"/>
    </source>
</evidence>
<keyword evidence="3 7" id="KW-0378">Hydrolase</keyword>
<evidence type="ECO:0000313" key="8">
    <source>
        <dbReference type="Proteomes" id="UP001138997"/>
    </source>
</evidence>
<dbReference type="InterPro" id="IPR000073">
    <property type="entry name" value="AB_hydrolase_1"/>
</dbReference>
<name>A0A9X1NJR3_9ACTN</name>
<dbReference type="Gene3D" id="3.40.50.1820">
    <property type="entry name" value="alpha/beta hydrolase"/>
    <property type="match status" value="1"/>
</dbReference>
<evidence type="ECO:0000256" key="1">
    <source>
        <dbReference type="ARBA" id="ARBA00010088"/>
    </source>
</evidence>
<organism evidence="7 8">
    <name type="scientific">Kineosporia babensis</name>
    <dbReference type="NCBI Taxonomy" id="499548"/>
    <lineage>
        <taxon>Bacteria</taxon>
        <taxon>Bacillati</taxon>
        <taxon>Actinomycetota</taxon>
        <taxon>Actinomycetes</taxon>
        <taxon>Kineosporiales</taxon>
        <taxon>Kineosporiaceae</taxon>
        <taxon>Kineosporia</taxon>
    </lineage>
</organism>
<dbReference type="GO" id="GO:0016787">
    <property type="term" value="F:hydrolase activity"/>
    <property type="evidence" value="ECO:0007669"/>
    <property type="project" value="UniProtKB-KW"/>
</dbReference>
<keyword evidence="8" id="KW-1185">Reference proteome</keyword>
<feature type="domain" description="Peptidase S33 tripeptidyl aminopeptidase-like C-terminal" evidence="6">
    <location>
        <begin position="424"/>
        <end position="516"/>
    </location>
</feature>
<proteinExistence type="inferred from homology"/>